<dbReference type="FunFam" id="3.30.70.270:FF:000001">
    <property type="entry name" value="Diguanylate cyclase domain protein"/>
    <property type="match status" value="1"/>
</dbReference>
<dbReference type="NCBIfam" id="TIGR00254">
    <property type="entry name" value="GGDEF"/>
    <property type="match status" value="1"/>
</dbReference>
<dbReference type="EMBL" id="JAJLJH010000001">
    <property type="protein sequence ID" value="MCK9684765.1"/>
    <property type="molecule type" value="Genomic_DNA"/>
</dbReference>
<organism evidence="5 6">
    <name type="scientific">Scleromatobacter humisilvae</name>
    <dbReference type="NCBI Taxonomy" id="2897159"/>
    <lineage>
        <taxon>Bacteria</taxon>
        <taxon>Pseudomonadati</taxon>
        <taxon>Pseudomonadota</taxon>
        <taxon>Betaproteobacteria</taxon>
        <taxon>Burkholderiales</taxon>
        <taxon>Sphaerotilaceae</taxon>
        <taxon>Scleromatobacter</taxon>
    </lineage>
</organism>
<feature type="transmembrane region" description="Helical" evidence="3">
    <location>
        <begin position="151"/>
        <end position="169"/>
    </location>
</feature>
<dbReference type="Pfam" id="PF00990">
    <property type="entry name" value="GGDEF"/>
    <property type="match status" value="1"/>
</dbReference>
<evidence type="ECO:0000259" key="4">
    <source>
        <dbReference type="PROSITE" id="PS50887"/>
    </source>
</evidence>
<reference evidence="5" key="1">
    <citation type="submission" date="2021-11" db="EMBL/GenBank/DDBJ databases">
        <title>BS-T2-15 a new species belonging to the Comamonadaceae family isolated from the soil of a French oak forest.</title>
        <authorList>
            <person name="Mieszkin S."/>
            <person name="Alain K."/>
        </authorList>
    </citation>
    <scope>NUCLEOTIDE SEQUENCE</scope>
    <source>
        <strain evidence="5">BS-T2-15</strain>
    </source>
</reference>
<proteinExistence type="predicted"/>
<dbReference type="RefSeq" id="WP_275680788.1">
    <property type="nucleotide sequence ID" value="NZ_JAJLJH010000001.1"/>
</dbReference>
<keyword evidence="3" id="KW-0812">Transmembrane</keyword>
<dbReference type="InterPro" id="IPR043128">
    <property type="entry name" value="Rev_trsase/Diguanyl_cyclase"/>
</dbReference>
<dbReference type="CDD" id="cd01949">
    <property type="entry name" value="GGDEF"/>
    <property type="match status" value="1"/>
</dbReference>
<feature type="transmembrane region" description="Helical" evidence="3">
    <location>
        <begin position="62"/>
        <end position="84"/>
    </location>
</feature>
<name>A0A9X1YG03_9BURK</name>
<dbReference type="InterPro" id="IPR029787">
    <property type="entry name" value="Nucleotide_cyclase"/>
</dbReference>
<feature type="transmembrane region" description="Helical" evidence="3">
    <location>
        <begin position="6"/>
        <end position="25"/>
    </location>
</feature>
<keyword evidence="6" id="KW-1185">Reference proteome</keyword>
<keyword evidence="3" id="KW-1133">Transmembrane helix</keyword>
<evidence type="ECO:0000256" key="3">
    <source>
        <dbReference type="SAM" id="Phobius"/>
    </source>
</evidence>
<dbReference type="PROSITE" id="PS50887">
    <property type="entry name" value="GGDEF"/>
    <property type="match status" value="1"/>
</dbReference>
<accession>A0A9X1YG03</accession>
<feature type="transmembrane region" description="Helical" evidence="3">
    <location>
        <begin position="189"/>
        <end position="210"/>
    </location>
</feature>
<evidence type="ECO:0000313" key="5">
    <source>
        <dbReference type="EMBL" id="MCK9684765.1"/>
    </source>
</evidence>
<evidence type="ECO:0000313" key="6">
    <source>
        <dbReference type="Proteomes" id="UP001139353"/>
    </source>
</evidence>
<keyword evidence="3" id="KW-0472">Membrane</keyword>
<dbReference type="EC" id="2.7.7.65" evidence="1"/>
<protein>
    <recommendedName>
        <fullName evidence="1">diguanylate cyclase</fullName>
        <ecNumber evidence="1">2.7.7.65</ecNumber>
    </recommendedName>
</protein>
<dbReference type="InterPro" id="IPR050469">
    <property type="entry name" value="Diguanylate_Cyclase"/>
</dbReference>
<feature type="domain" description="GGDEF" evidence="4">
    <location>
        <begin position="252"/>
        <end position="388"/>
    </location>
</feature>
<dbReference type="InterPro" id="IPR000160">
    <property type="entry name" value="GGDEF_dom"/>
</dbReference>
<dbReference type="SMART" id="SM00267">
    <property type="entry name" value="GGDEF"/>
    <property type="match status" value="1"/>
</dbReference>
<dbReference type="PANTHER" id="PTHR45138:SF9">
    <property type="entry name" value="DIGUANYLATE CYCLASE DGCM-RELATED"/>
    <property type="match status" value="1"/>
</dbReference>
<dbReference type="Gene3D" id="3.30.70.270">
    <property type="match status" value="1"/>
</dbReference>
<comment type="caution">
    <text evidence="5">The sequence shown here is derived from an EMBL/GenBank/DDBJ whole genome shotgun (WGS) entry which is preliminary data.</text>
</comment>
<dbReference type="PANTHER" id="PTHR45138">
    <property type="entry name" value="REGULATORY COMPONENTS OF SENSORY TRANSDUCTION SYSTEM"/>
    <property type="match status" value="1"/>
</dbReference>
<feature type="transmembrane region" description="Helical" evidence="3">
    <location>
        <begin position="122"/>
        <end position="144"/>
    </location>
</feature>
<gene>
    <name evidence="5" type="ORF">LPC04_03490</name>
</gene>
<dbReference type="AlphaFoldDB" id="A0A9X1YG03"/>
<dbReference type="Proteomes" id="UP001139353">
    <property type="component" value="Unassembled WGS sequence"/>
</dbReference>
<dbReference type="SUPFAM" id="SSF55073">
    <property type="entry name" value="Nucleotide cyclase"/>
    <property type="match status" value="1"/>
</dbReference>
<evidence type="ECO:0000256" key="1">
    <source>
        <dbReference type="ARBA" id="ARBA00012528"/>
    </source>
</evidence>
<feature type="transmembrane region" description="Helical" evidence="3">
    <location>
        <begin position="96"/>
        <end position="116"/>
    </location>
</feature>
<evidence type="ECO:0000256" key="2">
    <source>
        <dbReference type="ARBA" id="ARBA00034247"/>
    </source>
</evidence>
<comment type="catalytic activity">
    <reaction evidence="2">
        <text>2 GTP = 3',3'-c-di-GMP + 2 diphosphate</text>
        <dbReference type="Rhea" id="RHEA:24898"/>
        <dbReference type="ChEBI" id="CHEBI:33019"/>
        <dbReference type="ChEBI" id="CHEBI:37565"/>
        <dbReference type="ChEBI" id="CHEBI:58805"/>
        <dbReference type="EC" id="2.7.7.65"/>
    </reaction>
</comment>
<sequence>MTIDGRSLLAVVAALCVVFSIVVLALERRLRQPMPGLRLWAISNLLLGGAAAAHMLQGHVPVWVPAIVGNWAMLIGRTTSVAALRQFDHQPVPRALLAAACGLLMLAIAGTLLVWPDPRLRAMIMVGGMAVLAAWGTHTLAVSAPLSVSRALTMVGLGGWALANVWRLWTTAHLPPGAPVIDLHDPTVAAYMGALVIMDVFCNIGFVLLITDRMYEWVLQLARTDHLTGALSRGALYTQARRDLQLARRQGTHTAAFLVDIDRFKTINDSHGHAAGDAVLCHVASHGQAVLRCTDLFGRYGGDEFVAILPETDLLTAAAIAERLRVAVGEPVPGAPRLPCALQEVSVSIGVAAVAAGCDSIEDLIAQADQALYTAKHAGRNRTRVADEAQAPDNVSLQMIQSRH</sequence>
<dbReference type="GO" id="GO:0052621">
    <property type="term" value="F:diguanylate cyclase activity"/>
    <property type="evidence" value="ECO:0007669"/>
    <property type="project" value="UniProtKB-EC"/>
</dbReference>